<dbReference type="PANTHER" id="PTHR11712:SF336">
    <property type="entry name" value="3-OXOACYL-[ACYL-CARRIER-PROTEIN] SYNTHASE, MITOCHONDRIAL"/>
    <property type="match status" value="1"/>
</dbReference>
<dbReference type="EMBL" id="CP014587">
    <property type="protein sequence ID" value="ANZ77423.1"/>
    <property type="molecule type" value="Genomic_DNA"/>
</dbReference>
<dbReference type="Gene3D" id="3.40.47.10">
    <property type="match status" value="1"/>
</dbReference>
<keyword evidence="4" id="KW-0276">Fatty acid metabolism</keyword>
<dbReference type="NCBIfam" id="TIGR03150">
    <property type="entry name" value="fabF"/>
    <property type="match status" value="1"/>
</dbReference>
<dbReference type="InterPro" id="IPR014031">
    <property type="entry name" value="Ketoacyl_synth_C"/>
</dbReference>
<evidence type="ECO:0000259" key="12">
    <source>
        <dbReference type="PROSITE" id="PS52004"/>
    </source>
</evidence>
<accession>A0A1B2JHE7</accession>
<comment type="catalytic activity">
    <reaction evidence="8">
        <text>a fatty acyl-[ACP] + malonyl-[ACP] + H(+) = a 3-oxoacyl-[ACP] + holo-[ACP] + CO2</text>
        <dbReference type="Rhea" id="RHEA:22836"/>
        <dbReference type="Rhea" id="RHEA-COMP:9623"/>
        <dbReference type="Rhea" id="RHEA-COMP:9685"/>
        <dbReference type="Rhea" id="RHEA-COMP:9916"/>
        <dbReference type="Rhea" id="RHEA-COMP:14125"/>
        <dbReference type="ChEBI" id="CHEBI:15378"/>
        <dbReference type="ChEBI" id="CHEBI:16526"/>
        <dbReference type="ChEBI" id="CHEBI:64479"/>
        <dbReference type="ChEBI" id="CHEBI:78449"/>
        <dbReference type="ChEBI" id="CHEBI:78776"/>
        <dbReference type="ChEBI" id="CHEBI:138651"/>
        <dbReference type="EC" id="2.3.1.41"/>
    </reaction>
</comment>
<dbReference type="SUPFAM" id="SSF53901">
    <property type="entry name" value="Thiolase-like"/>
    <property type="match status" value="2"/>
</dbReference>
<evidence type="ECO:0000256" key="5">
    <source>
        <dbReference type="ARBA" id="ARBA00023098"/>
    </source>
</evidence>
<name>A0A1B2JHE7_PICPA</name>
<evidence type="ECO:0000256" key="10">
    <source>
        <dbReference type="PIRSR" id="PIRSR000447-1"/>
    </source>
</evidence>
<dbReference type="InterPro" id="IPR018201">
    <property type="entry name" value="Ketoacyl_synth_AS"/>
</dbReference>
<dbReference type="NCBIfam" id="NF005589">
    <property type="entry name" value="PRK07314.1"/>
    <property type="match status" value="1"/>
</dbReference>
<dbReference type="GO" id="GO:0006633">
    <property type="term" value="P:fatty acid biosynthetic process"/>
    <property type="evidence" value="ECO:0007669"/>
    <property type="project" value="UniProtKB-KW"/>
</dbReference>
<dbReference type="InterPro" id="IPR017568">
    <property type="entry name" value="3-oxoacyl-ACP_synth-2"/>
</dbReference>
<dbReference type="CDD" id="cd00834">
    <property type="entry name" value="KAS_I_II"/>
    <property type="match status" value="1"/>
</dbReference>
<keyword evidence="3 9" id="KW-0808">Transferase</keyword>
<keyword evidence="6 9" id="KW-0275">Fatty acid biosynthesis</keyword>
<dbReference type="InterPro" id="IPR020841">
    <property type="entry name" value="PKS_Beta-ketoAc_synthase_dom"/>
</dbReference>
<keyword evidence="7" id="KW-0012">Acyltransferase</keyword>
<dbReference type="SMART" id="SM00825">
    <property type="entry name" value="PKS_KS"/>
    <property type="match status" value="1"/>
</dbReference>
<dbReference type="PANTHER" id="PTHR11712">
    <property type="entry name" value="POLYKETIDE SYNTHASE-RELATED"/>
    <property type="match status" value="1"/>
</dbReference>
<reference evidence="13 14" key="1">
    <citation type="submission" date="2016-02" db="EMBL/GenBank/DDBJ databases">
        <title>Comparative genomic and transcriptomic foundation for Pichia pastoris.</title>
        <authorList>
            <person name="Love K.R."/>
            <person name="Shah K.A."/>
            <person name="Whittaker C.A."/>
            <person name="Wu J."/>
            <person name="Bartlett M.C."/>
            <person name="Ma D."/>
            <person name="Leeson R.L."/>
            <person name="Priest M."/>
            <person name="Young S.K."/>
            <person name="Love J.C."/>
        </authorList>
    </citation>
    <scope>NUCLEOTIDE SEQUENCE [LARGE SCALE GENOMIC DNA]</scope>
    <source>
        <strain evidence="13 14">ATCC 28485</strain>
    </source>
</reference>
<dbReference type="FunFam" id="3.40.47.10:FF:000009">
    <property type="entry name" value="3-oxoacyl-[acyl-carrier-protein] synthase 2"/>
    <property type="match status" value="1"/>
</dbReference>
<evidence type="ECO:0000256" key="7">
    <source>
        <dbReference type="ARBA" id="ARBA00023315"/>
    </source>
</evidence>
<evidence type="ECO:0000256" key="1">
    <source>
        <dbReference type="ARBA" id="ARBA00008467"/>
    </source>
</evidence>
<keyword evidence="14" id="KW-1185">Reference proteome</keyword>
<dbReference type="AlphaFoldDB" id="A0A1B2JHE7"/>
<evidence type="ECO:0000256" key="11">
    <source>
        <dbReference type="RuleBase" id="RU003694"/>
    </source>
</evidence>
<evidence type="ECO:0000256" key="2">
    <source>
        <dbReference type="ARBA" id="ARBA00022516"/>
    </source>
</evidence>
<dbReference type="PROSITE" id="PS00606">
    <property type="entry name" value="KS3_1"/>
    <property type="match status" value="1"/>
</dbReference>
<feature type="domain" description="Ketosynthase family 3 (KS3)" evidence="12">
    <location>
        <begin position="3"/>
        <end position="436"/>
    </location>
</feature>
<keyword evidence="2 9" id="KW-0444">Lipid biosynthesis</keyword>
<gene>
    <name evidence="13" type="primary">CEM1</name>
    <name evidence="13" type="ORF">ATY40_BA7504825</name>
</gene>
<dbReference type="PROSITE" id="PS52004">
    <property type="entry name" value="KS3_2"/>
    <property type="match status" value="1"/>
</dbReference>
<evidence type="ECO:0000256" key="3">
    <source>
        <dbReference type="ARBA" id="ARBA00022679"/>
    </source>
</evidence>
<feature type="active site" description="For beta-ketoacyl synthase activity" evidence="10">
    <location>
        <position position="177"/>
    </location>
</feature>
<sequence>MTSRRVVVTGLGLVTPLGVGVRQSWSKLIAGSSGLVSTDDLPNPAEYKDLPSRVVGKIPIGSKSEGKWDAEAFTSRWSNIRRLSPFIQYALKCTEEALQDAQWQCSTEEDFENTGVCIGSGIGGLQDMYDNAVGFHSKGHRKMQPLFIPRMLANMAAGNVSIQYGFKGPNHSVSTACATGNHAIGDAARFIKDGYCDVMVAGGTDASITPFALSAFGRAKSLSTAFNDDPTKASRPFDGARGGFVIGEGAGILVLEELQHALDRNAKIYCEVAGYGLTGDAHHITSPPEDGNGALRAMKFAIKQAGLVPSDIGYINAHATSTLLGDRAENSAIRALFQKSNPQLAVSSTKGAIGHLLGAAGAVESIFTVLALSENILPPTLNCESPGGAESDSQSEFTFNYVQNRSLILDKESKLKAAINNSFGFGGTNASLLFKIYE</sequence>
<comment type="similarity">
    <text evidence="1 9 11">Belongs to the thiolase-like superfamily. Beta-ketoacyl-ACP synthases family.</text>
</comment>
<dbReference type="GO" id="GO:0005739">
    <property type="term" value="C:mitochondrion"/>
    <property type="evidence" value="ECO:0007669"/>
    <property type="project" value="TreeGrafter"/>
</dbReference>
<dbReference type="InterPro" id="IPR016039">
    <property type="entry name" value="Thiolase-like"/>
</dbReference>
<dbReference type="Proteomes" id="UP000094565">
    <property type="component" value="Chromosome 4"/>
</dbReference>
<evidence type="ECO:0000256" key="6">
    <source>
        <dbReference type="ARBA" id="ARBA00023160"/>
    </source>
</evidence>
<evidence type="ECO:0000313" key="14">
    <source>
        <dbReference type="Proteomes" id="UP000094565"/>
    </source>
</evidence>
<dbReference type="GO" id="GO:0004315">
    <property type="term" value="F:3-oxoacyl-[acyl-carrier-protein] synthase activity"/>
    <property type="evidence" value="ECO:0007669"/>
    <property type="project" value="UniProtKB-EC"/>
</dbReference>
<dbReference type="OrthoDB" id="5334845at2759"/>
<evidence type="ECO:0000256" key="4">
    <source>
        <dbReference type="ARBA" id="ARBA00022832"/>
    </source>
</evidence>
<dbReference type="PIRSF" id="PIRSF000447">
    <property type="entry name" value="KAS_II"/>
    <property type="match status" value="1"/>
</dbReference>
<evidence type="ECO:0000313" key="13">
    <source>
        <dbReference type="EMBL" id="ANZ77423.1"/>
    </source>
</evidence>
<evidence type="ECO:0000256" key="9">
    <source>
        <dbReference type="PIRNR" id="PIRNR000447"/>
    </source>
</evidence>
<protein>
    <recommendedName>
        <fullName evidence="9">3-oxoacyl-[acyl-carrier-protein] synthase</fullName>
    </recommendedName>
</protein>
<keyword evidence="5" id="KW-0443">Lipid metabolism</keyword>
<proteinExistence type="inferred from homology"/>
<organism evidence="13 14">
    <name type="scientific">Komagataella pastoris</name>
    <name type="common">Yeast</name>
    <name type="synonym">Pichia pastoris</name>
    <dbReference type="NCBI Taxonomy" id="4922"/>
    <lineage>
        <taxon>Eukaryota</taxon>
        <taxon>Fungi</taxon>
        <taxon>Dikarya</taxon>
        <taxon>Ascomycota</taxon>
        <taxon>Saccharomycotina</taxon>
        <taxon>Pichiomycetes</taxon>
        <taxon>Pichiales</taxon>
        <taxon>Pichiaceae</taxon>
        <taxon>Komagataella</taxon>
    </lineage>
</organism>
<dbReference type="Pfam" id="PF02801">
    <property type="entry name" value="Ketoacyl-synt_C"/>
    <property type="match status" value="1"/>
</dbReference>
<dbReference type="InterPro" id="IPR014030">
    <property type="entry name" value="Ketoacyl_synth_N"/>
</dbReference>
<dbReference type="Pfam" id="PF00109">
    <property type="entry name" value="ketoacyl-synt"/>
    <property type="match status" value="1"/>
</dbReference>
<dbReference type="InterPro" id="IPR000794">
    <property type="entry name" value="Beta-ketoacyl_synthase"/>
</dbReference>
<evidence type="ECO:0000256" key="8">
    <source>
        <dbReference type="ARBA" id="ARBA00049541"/>
    </source>
</evidence>